<feature type="region of interest" description="Disordered" evidence="3">
    <location>
        <begin position="368"/>
        <end position="389"/>
    </location>
</feature>
<dbReference type="Proteomes" id="UP000271603">
    <property type="component" value="Chromosome"/>
</dbReference>
<evidence type="ECO:0000256" key="1">
    <source>
        <dbReference type="ARBA" id="ARBA00004519"/>
    </source>
</evidence>
<comment type="subcellular location">
    <subcellularLocation>
        <location evidence="1">Cell inner membrane</location>
        <topology evidence="1">Lipid-anchor</topology>
    </subcellularLocation>
</comment>
<feature type="domain" description="Multidrug resistance protein MdtA-like beta-barrel" evidence="6">
    <location>
        <begin position="215"/>
        <end position="297"/>
    </location>
</feature>
<dbReference type="Gene3D" id="1.10.287.470">
    <property type="entry name" value="Helix hairpin bin"/>
    <property type="match status" value="1"/>
</dbReference>
<evidence type="ECO:0000256" key="3">
    <source>
        <dbReference type="SAM" id="MobiDB-lite"/>
    </source>
</evidence>
<dbReference type="GO" id="GO:0022857">
    <property type="term" value="F:transmembrane transporter activity"/>
    <property type="evidence" value="ECO:0007669"/>
    <property type="project" value="InterPro"/>
</dbReference>
<organism evidence="8 9">
    <name type="scientific">Serratia rubidaea</name>
    <name type="common">Serratia marinorubra</name>
    <dbReference type="NCBI Taxonomy" id="61652"/>
    <lineage>
        <taxon>Bacteria</taxon>
        <taxon>Pseudomonadati</taxon>
        <taxon>Pseudomonadota</taxon>
        <taxon>Gammaproteobacteria</taxon>
        <taxon>Enterobacterales</taxon>
        <taxon>Yersiniaceae</taxon>
        <taxon>Serratia</taxon>
    </lineage>
</organism>
<proteinExistence type="inferred from homology"/>
<dbReference type="Gene3D" id="2.40.30.170">
    <property type="match status" value="1"/>
</dbReference>
<comment type="similarity">
    <text evidence="2">Belongs to the membrane fusion protein (MFP) (TC 8.A.1) family.</text>
</comment>
<evidence type="ECO:0000259" key="5">
    <source>
        <dbReference type="Pfam" id="PF25917"/>
    </source>
</evidence>
<dbReference type="Gene3D" id="2.40.50.100">
    <property type="match status" value="1"/>
</dbReference>
<feature type="compositionally biased region" description="Basic and acidic residues" evidence="3">
    <location>
        <begin position="373"/>
        <end position="389"/>
    </location>
</feature>
<dbReference type="InterPro" id="IPR006143">
    <property type="entry name" value="RND_pump_MFP"/>
</dbReference>
<dbReference type="Pfam" id="PF25944">
    <property type="entry name" value="Beta-barrel_RND"/>
    <property type="match status" value="1"/>
</dbReference>
<dbReference type="AlphaFoldDB" id="A0A3S4G7G0"/>
<reference evidence="8 9" key="1">
    <citation type="submission" date="2018-12" db="EMBL/GenBank/DDBJ databases">
        <authorList>
            <consortium name="Pathogen Informatics"/>
        </authorList>
    </citation>
    <scope>NUCLEOTIDE SEQUENCE [LARGE SCALE GENOMIC DNA]</scope>
    <source>
        <strain evidence="8 9">NCTC9419</strain>
    </source>
</reference>
<dbReference type="NCBIfam" id="TIGR01730">
    <property type="entry name" value="RND_mfp"/>
    <property type="match status" value="1"/>
</dbReference>
<dbReference type="InterPro" id="IPR058625">
    <property type="entry name" value="MdtA-like_BSH"/>
</dbReference>
<dbReference type="Pfam" id="PF25876">
    <property type="entry name" value="HH_MFP_RND"/>
    <property type="match status" value="1"/>
</dbReference>
<dbReference type="Pfam" id="PF25917">
    <property type="entry name" value="BSH_RND"/>
    <property type="match status" value="1"/>
</dbReference>
<gene>
    <name evidence="8" type="primary">acrA_1</name>
    <name evidence="8" type="ORF">NCTC9419_00267</name>
</gene>
<evidence type="ECO:0000259" key="4">
    <source>
        <dbReference type="Pfam" id="PF25876"/>
    </source>
</evidence>
<dbReference type="PANTHER" id="PTHR30158:SF10">
    <property type="entry name" value="CATION EFFLUX PUMP"/>
    <property type="match status" value="1"/>
</dbReference>
<dbReference type="PANTHER" id="PTHR30158">
    <property type="entry name" value="ACRA/E-RELATED COMPONENT OF DRUG EFFLUX TRANSPORTER"/>
    <property type="match status" value="1"/>
</dbReference>
<dbReference type="Pfam" id="PF25967">
    <property type="entry name" value="RND-MFP_C"/>
    <property type="match status" value="1"/>
</dbReference>
<feature type="domain" description="Multidrug resistance protein MdtA-like C-terminal permuted SH3" evidence="7">
    <location>
        <begin position="308"/>
        <end position="362"/>
    </location>
</feature>
<protein>
    <submittedName>
        <fullName evidence="8">Acriflavine resistance protein A</fullName>
    </submittedName>
</protein>
<evidence type="ECO:0000313" key="9">
    <source>
        <dbReference type="Proteomes" id="UP000271603"/>
    </source>
</evidence>
<accession>A0A3S4G7G0</accession>
<evidence type="ECO:0000259" key="6">
    <source>
        <dbReference type="Pfam" id="PF25944"/>
    </source>
</evidence>
<sequence length="389" mass="42436">MTVSFKLRMLCLTGTLAVIGLFLSKQSVIPGAYALETSNFKTVRTTSAVVHTVNDWVEFSGKLEATDEVTVRSKVTGSIVDVNFRDGQLVRKGDILFIIDPAPYKTELARARAAYAQAKAKQDLALLDLSRGKKLIGTHAISQRDYDVLNNAARESKAAKEIAEAEVESARLSESYTRITAPVTGRISRAELTVGNLVAAGIDSPVLASIVALDPVYVAFNADERTYLNYIDKLSNKDKPEVLVGLADEKDYPHKAILHSVDNHLSTETGTIRMRALLDNPSSRLLPGLQARVRLQASKSYTAVLIDQTLIRTDQDRRYILVVGNNDKVEYRPLELGNRQGELIVVKKGLNKGDRVISGGAQLVSPGETVVVSKDESPSSKSREGNKSS</sequence>
<feature type="domain" description="Multidrug resistance protein MdtA-like barrel-sandwich hybrid" evidence="5">
    <location>
        <begin position="68"/>
        <end position="205"/>
    </location>
</feature>
<feature type="domain" description="Multidrug resistance protein MdtA-like alpha-helical hairpin" evidence="4">
    <location>
        <begin position="108"/>
        <end position="177"/>
    </location>
</feature>
<evidence type="ECO:0000313" key="8">
    <source>
        <dbReference type="EMBL" id="VEA68092.1"/>
    </source>
</evidence>
<name>A0A3S4G7G0_SERRU</name>
<dbReference type="InterPro" id="IPR058627">
    <property type="entry name" value="MdtA-like_C"/>
</dbReference>
<dbReference type="EMBL" id="LR134155">
    <property type="protein sequence ID" value="VEA68092.1"/>
    <property type="molecule type" value="Genomic_DNA"/>
</dbReference>
<evidence type="ECO:0000256" key="2">
    <source>
        <dbReference type="ARBA" id="ARBA00009477"/>
    </source>
</evidence>
<evidence type="ECO:0000259" key="7">
    <source>
        <dbReference type="Pfam" id="PF25967"/>
    </source>
</evidence>
<dbReference type="Gene3D" id="2.40.420.20">
    <property type="match status" value="1"/>
</dbReference>
<dbReference type="GO" id="GO:0005886">
    <property type="term" value="C:plasma membrane"/>
    <property type="evidence" value="ECO:0007669"/>
    <property type="project" value="TreeGrafter"/>
</dbReference>
<dbReference type="GO" id="GO:0030313">
    <property type="term" value="C:cell envelope"/>
    <property type="evidence" value="ECO:0007669"/>
    <property type="project" value="UniProtKB-SubCell"/>
</dbReference>
<dbReference type="GO" id="GO:0046677">
    <property type="term" value="P:response to antibiotic"/>
    <property type="evidence" value="ECO:0007669"/>
    <property type="project" value="TreeGrafter"/>
</dbReference>
<dbReference type="InterPro" id="IPR058626">
    <property type="entry name" value="MdtA-like_b-barrel"/>
</dbReference>
<dbReference type="SUPFAM" id="SSF111369">
    <property type="entry name" value="HlyD-like secretion proteins"/>
    <property type="match status" value="1"/>
</dbReference>
<dbReference type="InterPro" id="IPR058624">
    <property type="entry name" value="MdtA-like_HH"/>
</dbReference>